<sequence>GGVGPMTIAYLMQNTVVATRLQQHHKAAQPALI</sequence>
<proteinExistence type="predicted"/>
<organism evidence="1 2">
    <name type="scientific">Tistrella mobilis</name>
    <dbReference type="NCBI Taxonomy" id="171437"/>
    <lineage>
        <taxon>Bacteria</taxon>
        <taxon>Pseudomonadati</taxon>
        <taxon>Pseudomonadota</taxon>
        <taxon>Alphaproteobacteria</taxon>
        <taxon>Geminicoccales</taxon>
        <taxon>Geminicoccaceae</taxon>
        <taxon>Tistrella</taxon>
    </lineage>
</organism>
<evidence type="ECO:0000313" key="2">
    <source>
        <dbReference type="Proteomes" id="UP000257706"/>
    </source>
</evidence>
<keyword evidence="1" id="KW-0378">Hydrolase</keyword>
<feature type="non-terminal residue" evidence="1">
    <location>
        <position position="1"/>
    </location>
</feature>
<dbReference type="EMBL" id="DMAI01000279">
    <property type="protein sequence ID" value="HAE49139.1"/>
    <property type="molecule type" value="Genomic_DNA"/>
</dbReference>
<evidence type="ECO:0000313" key="1">
    <source>
        <dbReference type="EMBL" id="HAE49139.1"/>
    </source>
</evidence>
<name>A0A3B9IPJ8_9PROT</name>
<protein>
    <submittedName>
        <fullName evidence="1">Bifunctional methylenetetrahydrofolate dehydrogenase/methenyltetrahydrofolate cyclohydrolase</fullName>
    </submittedName>
</protein>
<dbReference type="GO" id="GO:0016787">
    <property type="term" value="F:hydrolase activity"/>
    <property type="evidence" value="ECO:0007669"/>
    <property type="project" value="UniProtKB-KW"/>
</dbReference>
<reference evidence="1 2" key="1">
    <citation type="journal article" date="2018" name="Nat. Biotechnol.">
        <title>A standardized bacterial taxonomy based on genome phylogeny substantially revises the tree of life.</title>
        <authorList>
            <person name="Parks D.H."/>
            <person name="Chuvochina M."/>
            <person name="Waite D.W."/>
            <person name="Rinke C."/>
            <person name="Skarshewski A."/>
            <person name="Chaumeil P.A."/>
            <person name="Hugenholtz P."/>
        </authorList>
    </citation>
    <scope>NUCLEOTIDE SEQUENCE [LARGE SCALE GENOMIC DNA]</scope>
    <source>
        <strain evidence="1">UBA8739</strain>
    </source>
</reference>
<dbReference type="Proteomes" id="UP000257706">
    <property type="component" value="Unassembled WGS sequence"/>
</dbReference>
<dbReference type="AlphaFoldDB" id="A0A3B9IPJ8"/>
<accession>A0A3B9IPJ8</accession>
<comment type="caution">
    <text evidence="1">The sequence shown here is derived from an EMBL/GenBank/DDBJ whole genome shotgun (WGS) entry which is preliminary data.</text>
</comment>
<gene>
    <name evidence="1" type="ORF">DCK97_17115</name>
</gene>